<dbReference type="GO" id="GO:0005634">
    <property type="term" value="C:nucleus"/>
    <property type="evidence" value="ECO:0007669"/>
    <property type="project" value="TreeGrafter"/>
</dbReference>
<dbReference type="SUPFAM" id="SSF54001">
    <property type="entry name" value="Cysteine proteinases"/>
    <property type="match status" value="1"/>
</dbReference>
<keyword evidence="2" id="KW-0788">Thiol protease</keyword>
<comment type="function">
    <text evidence="2">Recognizes and hydrolyzes the peptide bond at the C-terminal Gly of ubiquitin. Involved in the processing of poly-ubiquitin precursors as well as that of ubiquitinated proteins.</text>
</comment>
<comment type="caution">
    <text evidence="5">The sequence shown here is derived from an EMBL/GenBank/DDBJ whole genome shotgun (WGS) entry which is preliminary data.</text>
</comment>
<comment type="similarity">
    <text evidence="1 2">Belongs to the peptidase C19 family.</text>
</comment>
<protein>
    <recommendedName>
        <fullName evidence="2">Ubiquitin carboxyl-terminal hydrolase</fullName>
        <ecNumber evidence="2">3.4.19.12</ecNumber>
    </recommendedName>
</protein>
<dbReference type="InterPro" id="IPR050164">
    <property type="entry name" value="Peptidase_C19"/>
</dbReference>
<dbReference type="InterPro" id="IPR038765">
    <property type="entry name" value="Papain-like_cys_pep_sf"/>
</dbReference>
<gene>
    <name evidence="5" type="ORF">H6P81_003690</name>
</gene>
<keyword evidence="6" id="KW-1185">Reference proteome</keyword>
<keyword evidence="2" id="KW-0378">Hydrolase</keyword>
<feature type="region of interest" description="Disordered" evidence="3">
    <location>
        <begin position="592"/>
        <end position="612"/>
    </location>
</feature>
<feature type="region of interest" description="Disordered" evidence="3">
    <location>
        <begin position="47"/>
        <end position="84"/>
    </location>
</feature>
<dbReference type="AlphaFoldDB" id="A0AAV7FH69"/>
<feature type="region of interest" description="Disordered" evidence="3">
    <location>
        <begin position="789"/>
        <end position="809"/>
    </location>
</feature>
<dbReference type="GO" id="GO:0016579">
    <property type="term" value="P:protein deubiquitination"/>
    <property type="evidence" value="ECO:0007669"/>
    <property type="project" value="InterPro"/>
</dbReference>
<dbReference type="EMBL" id="JAINDJ010000002">
    <property type="protein sequence ID" value="KAG9459182.1"/>
    <property type="molecule type" value="Genomic_DNA"/>
</dbReference>
<feature type="region of interest" description="Disordered" evidence="3">
    <location>
        <begin position="1"/>
        <end position="23"/>
    </location>
</feature>
<accession>A0AAV7FH69</accession>
<dbReference type="GO" id="GO:0006508">
    <property type="term" value="P:proteolysis"/>
    <property type="evidence" value="ECO:0007669"/>
    <property type="project" value="UniProtKB-KW"/>
</dbReference>
<feature type="region of interest" description="Disordered" evidence="3">
    <location>
        <begin position="714"/>
        <end position="757"/>
    </location>
</feature>
<dbReference type="PROSITE" id="PS00972">
    <property type="entry name" value="USP_1"/>
    <property type="match status" value="1"/>
</dbReference>
<organism evidence="5 6">
    <name type="scientific">Aristolochia fimbriata</name>
    <name type="common">White veined hardy Dutchman's pipe vine</name>
    <dbReference type="NCBI Taxonomy" id="158543"/>
    <lineage>
        <taxon>Eukaryota</taxon>
        <taxon>Viridiplantae</taxon>
        <taxon>Streptophyta</taxon>
        <taxon>Embryophyta</taxon>
        <taxon>Tracheophyta</taxon>
        <taxon>Spermatophyta</taxon>
        <taxon>Magnoliopsida</taxon>
        <taxon>Magnoliidae</taxon>
        <taxon>Piperales</taxon>
        <taxon>Aristolochiaceae</taxon>
        <taxon>Aristolochia</taxon>
    </lineage>
</organism>
<keyword evidence="2" id="KW-0833">Ubl conjugation pathway</keyword>
<name>A0AAV7FH69_ARIFI</name>
<feature type="compositionally biased region" description="Basic and acidic residues" evidence="3">
    <location>
        <begin position="720"/>
        <end position="736"/>
    </location>
</feature>
<dbReference type="PANTHER" id="PTHR24006:SF663">
    <property type="entry name" value="UBIQUITIN CARBOXYL-TERMINAL HYDROLASE 23"/>
    <property type="match status" value="1"/>
</dbReference>
<dbReference type="CDD" id="cd02661">
    <property type="entry name" value="Peptidase_C19E"/>
    <property type="match status" value="1"/>
</dbReference>
<evidence type="ECO:0000313" key="6">
    <source>
        <dbReference type="Proteomes" id="UP000825729"/>
    </source>
</evidence>
<feature type="compositionally biased region" description="Polar residues" evidence="3">
    <location>
        <begin position="1"/>
        <end position="11"/>
    </location>
</feature>
<comment type="catalytic activity">
    <reaction evidence="2">
        <text>Thiol-dependent hydrolysis of ester, thioester, amide, peptide and isopeptide bonds formed by the C-terminal Gly of ubiquitin (a 76-residue protein attached to proteins as an intracellular targeting signal).</text>
        <dbReference type="EC" id="3.4.19.12"/>
    </reaction>
</comment>
<dbReference type="InterPro" id="IPR018200">
    <property type="entry name" value="USP_CS"/>
</dbReference>
<dbReference type="GO" id="GO:0004843">
    <property type="term" value="F:cysteine-type deubiquitinase activity"/>
    <property type="evidence" value="ECO:0007669"/>
    <property type="project" value="UniProtKB-UniRule"/>
</dbReference>
<evidence type="ECO:0000259" key="4">
    <source>
        <dbReference type="PROSITE" id="PS50235"/>
    </source>
</evidence>
<evidence type="ECO:0000256" key="3">
    <source>
        <dbReference type="SAM" id="MobiDB-lite"/>
    </source>
</evidence>
<evidence type="ECO:0000256" key="1">
    <source>
        <dbReference type="ARBA" id="ARBA00009085"/>
    </source>
</evidence>
<dbReference type="Proteomes" id="UP000825729">
    <property type="component" value="Unassembled WGS sequence"/>
</dbReference>
<feature type="domain" description="USP" evidence="4">
    <location>
        <begin position="105"/>
        <end position="409"/>
    </location>
</feature>
<dbReference type="Pfam" id="PF00443">
    <property type="entry name" value="UCH"/>
    <property type="match status" value="1"/>
</dbReference>
<dbReference type="PROSITE" id="PS50235">
    <property type="entry name" value="USP_3"/>
    <property type="match status" value="1"/>
</dbReference>
<sequence>MADSMILSSQLRKPENGACVDSAKDSAPFQRKIEFHIARKQFNPYTSASGDFRLETLNPGVDPQRRPSSSTPAGSSGKKPDAAEPLEHGLDLDFSFGMTVRRIGAGLANLGNTCFLNSVLQCLTYTEPFAAYLQSGKHKSSCHTAGFCAMCAIQNHVRNALQSTGKILSPSHLVKNLRCISRNFRNSRQEDAHEYMVNLLESMHKCCLPYGVSSESPTAFEKSLVHKLFGGSLRSQVKCMQCSYSSNKFDPFLDLSLEIMKADSLHKALAHFTAVEQLDGGQKQYQCQRCKEKVRALKQLTVHKAPMILTIHLKRFGSHNPGQKIDRKIEFAPYLDLKPFVSDPHEGDYKYHLYGVLVHAGWSTHSGHYYCFVRTSSGMWYSLDDNRVVQVSEKRVLEQQAYMLFYARDRRNPAPKRTTVDDARGGNLPHSAKLNKSVLDCKKEIQIGQMEKKVTARALLNGLTSASHSLSTSTVETPKNGSLTKEPVLQPNGHAVGESAACRSSMMDKPVTIVPAEESSLPNPTVHDKISQVGSVKFDVTQTSACNGFLKSTLENGGSVVNERGQVNLPGNEIDVPKSKVNGFLKCQNQSSSSNGSIHARAKGHDQSGFGAGKDLTSLSNENTDCKPQDIPSIECLKQQPDDAVASGRDVVAVAGDAKRNLKHKKQLKLPIVASLRVGPRHLFLASLSLRKRKKHKRIKQKISHFKNDGKNYLMEDLTSNDRETSTSTRRSEVNEHGCSNLSKKRNKCRQAKHEKNKSDGSITIIKEGGVREQGDLTGAVLASDASFAKRQEPEMKESDARSGAQDKRRSVQFGLMSMLMRGLQEATVAQWDDVEQVSTEMNGLEMAQKSSIGYVADEWDEEYDRGKRKKVRLSKKPFGGQNPFQDVAENRAVLKKMKMAGNQPLRI</sequence>
<dbReference type="InterPro" id="IPR028889">
    <property type="entry name" value="USP"/>
</dbReference>
<dbReference type="PANTHER" id="PTHR24006">
    <property type="entry name" value="UBIQUITIN CARBOXYL-TERMINAL HYDROLASE"/>
    <property type="match status" value="1"/>
</dbReference>
<keyword evidence="2" id="KW-0645">Protease</keyword>
<evidence type="ECO:0000256" key="2">
    <source>
        <dbReference type="RuleBase" id="RU366025"/>
    </source>
</evidence>
<feature type="region of interest" description="Disordered" evidence="3">
    <location>
        <begin position="470"/>
        <end position="493"/>
    </location>
</feature>
<reference evidence="5 6" key="1">
    <citation type="submission" date="2021-07" db="EMBL/GenBank/DDBJ databases">
        <title>The Aristolochia fimbriata genome: insights into angiosperm evolution, floral development and chemical biosynthesis.</title>
        <authorList>
            <person name="Jiao Y."/>
        </authorList>
    </citation>
    <scope>NUCLEOTIDE SEQUENCE [LARGE SCALE GENOMIC DNA]</scope>
    <source>
        <strain evidence="5">IBCAS-2021</strain>
        <tissue evidence="5">Leaf</tissue>
    </source>
</reference>
<dbReference type="GO" id="GO:0005829">
    <property type="term" value="C:cytosol"/>
    <property type="evidence" value="ECO:0007669"/>
    <property type="project" value="TreeGrafter"/>
</dbReference>
<proteinExistence type="inferred from homology"/>
<dbReference type="FunFam" id="3.90.70.10:FF:000078">
    <property type="entry name" value="Ubiquitin carboxyl-terminal hydrolase 23"/>
    <property type="match status" value="1"/>
</dbReference>
<dbReference type="EC" id="3.4.19.12" evidence="2"/>
<dbReference type="PROSITE" id="PS00973">
    <property type="entry name" value="USP_2"/>
    <property type="match status" value="1"/>
</dbReference>
<dbReference type="Gene3D" id="3.90.70.10">
    <property type="entry name" value="Cysteine proteinases"/>
    <property type="match status" value="1"/>
</dbReference>
<dbReference type="InterPro" id="IPR001394">
    <property type="entry name" value="Peptidase_C19_UCH"/>
</dbReference>
<evidence type="ECO:0000313" key="5">
    <source>
        <dbReference type="EMBL" id="KAG9459182.1"/>
    </source>
</evidence>